<feature type="compositionally biased region" description="Polar residues" evidence="1">
    <location>
        <begin position="339"/>
        <end position="350"/>
    </location>
</feature>
<dbReference type="EMBL" id="KQ965732">
    <property type="protein sequence ID" value="KXS21537.1"/>
    <property type="molecule type" value="Genomic_DNA"/>
</dbReference>
<feature type="compositionally biased region" description="Low complexity" evidence="1">
    <location>
        <begin position="384"/>
        <end position="395"/>
    </location>
</feature>
<protein>
    <submittedName>
        <fullName evidence="2">Uncharacterized protein</fullName>
    </submittedName>
</protein>
<feature type="compositionally biased region" description="Pro residues" evidence="1">
    <location>
        <begin position="215"/>
        <end position="229"/>
    </location>
</feature>
<evidence type="ECO:0000256" key="1">
    <source>
        <dbReference type="SAM" id="MobiDB-lite"/>
    </source>
</evidence>
<keyword evidence="3" id="KW-1185">Reference proteome</keyword>
<feature type="region of interest" description="Disordered" evidence="1">
    <location>
        <begin position="82"/>
        <end position="258"/>
    </location>
</feature>
<gene>
    <name evidence="2" type="ORF">M427DRAFT_40460</name>
</gene>
<reference evidence="2 3" key="1">
    <citation type="journal article" date="2015" name="Genome Biol. Evol.">
        <title>Phylogenomic analyses indicate that early fungi evolved digesting cell walls of algal ancestors of land plants.</title>
        <authorList>
            <person name="Chang Y."/>
            <person name="Wang S."/>
            <person name="Sekimoto S."/>
            <person name="Aerts A.L."/>
            <person name="Choi C."/>
            <person name="Clum A."/>
            <person name="LaButti K.M."/>
            <person name="Lindquist E.A."/>
            <person name="Yee Ngan C."/>
            <person name="Ohm R.A."/>
            <person name="Salamov A.A."/>
            <person name="Grigoriev I.V."/>
            <person name="Spatafora J.W."/>
            <person name="Berbee M.L."/>
        </authorList>
    </citation>
    <scope>NUCLEOTIDE SEQUENCE [LARGE SCALE GENOMIC DNA]</scope>
    <source>
        <strain evidence="2 3">JEL478</strain>
    </source>
</reference>
<accession>A0A139AXV7</accession>
<proteinExistence type="predicted"/>
<feature type="compositionally biased region" description="Low complexity" evidence="1">
    <location>
        <begin position="158"/>
        <end position="169"/>
    </location>
</feature>
<dbReference type="OrthoDB" id="10667800at2759"/>
<feature type="compositionally biased region" description="Low complexity" evidence="1">
    <location>
        <begin position="367"/>
        <end position="376"/>
    </location>
</feature>
<feature type="region of interest" description="Disordered" evidence="1">
    <location>
        <begin position="288"/>
        <end position="415"/>
    </location>
</feature>
<dbReference type="AlphaFoldDB" id="A0A139AXV7"/>
<dbReference type="Proteomes" id="UP000070544">
    <property type="component" value="Unassembled WGS sequence"/>
</dbReference>
<feature type="compositionally biased region" description="Low complexity" evidence="1">
    <location>
        <begin position="180"/>
        <end position="200"/>
    </location>
</feature>
<feature type="compositionally biased region" description="Low complexity" evidence="1">
    <location>
        <begin position="129"/>
        <end position="142"/>
    </location>
</feature>
<name>A0A139AXV7_GONPJ</name>
<evidence type="ECO:0000313" key="2">
    <source>
        <dbReference type="EMBL" id="KXS21537.1"/>
    </source>
</evidence>
<dbReference type="STRING" id="1344416.A0A139AXV7"/>
<feature type="compositionally biased region" description="Acidic residues" evidence="1">
    <location>
        <begin position="248"/>
        <end position="258"/>
    </location>
</feature>
<organism evidence="2 3">
    <name type="scientific">Gonapodya prolifera (strain JEL478)</name>
    <name type="common">Monoblepharis prolifera</name>
    <dbReference type="NCBI Taxonomy" id="1344416"/>
    <lineage>
        <taxon>Eukaryota</taxon>
        <taxon>Fungi</taxon>
        <taxon>Fungi incertae sedis</taxon>
        <taxon>Chytridiomycota</taxon>
        <taxon>Chytridiomycota incertae sedis</taxon>
        <taxon>Monoblepharidomycetes</taxon>
        <taxon>Monoblepharidales</taxon>
        <taxon>Gonapodyaceae</taxon>
        <taxon>Gonapodya</taxon>
    </lineage>
</organism>
<dbReference type="PRINTS" id="PR01217">
    <property type="entry name" value="PRICHEXTENSN"/>
</dbReference>
<evidence type="ECO:0000313" key="3">
    <source>
        <dbReference type="Proteomes" id="UP000070544"/>
    </source>
</evidence>
<sequence>MSIPIISAPSALDRVRFLLLSPFHTRHKLTTIDVRVLRVSQLFNSLDPSPFYLKDLDHDAEDYILTYAQESPDTTDFLIRVFLGPGTAPPSQAESDDDDDPQTQTQTKSSRENDNNVKSPKGQLNAKNDSITRTNNTRTIDTQLSSQGLVPQKPTDVPTTLPQETTPPTVLHNPPPQFVPETSLPTPLPPTTNTSTPNQRRTPEAERPALLPEHAAPPNPSPSPPPPTTSPESPHFDPDAYTYGDADPAIDPDNDDDDAYAADAELVVWGATRLANVRASASLPGGVGAGAGTGTNGTQSQSVNPGPSRDQVDQQTSKADATGAGAQGKRDSGGHRTRSSSLTKISNHGHTYTRHRSGSAGLGPIVSSGGAATTGSIGHRTHFSSSTRETPSTRSLRGRKLQRLSTSTPNSVGDLRADPEAVEFLEKDVQAAITRHFDYQARRKHISLRTSLASLRISLLVGVVILGSALALSRVLDSLAISPDASPFSQTLAAVASQSLLVLGWVSVWRPAELIIYGWVAIYREWKFLCVLAKARVELKFSGNISLPRRRSKWGD</sequence>